<dbReference type="AlphaFoldDB" id="A0A1J4JPI9"/>
<evidence type="ECO:0000259" key="1">
    <source>
        <dbReference type="PROSITE" id="PS50222"/>
    </source>
</evidence>
<dbReference type="EMBL" id="MLAK01000927">
    <property type="protein sequence ID" value="OHT01049.1"/>
    <property type="molecule type" value="Genomic_DNA"/>
</dbReference>
<dbReference type="InterPro" id="IPR002048">
    <property type="entry name" value="EF_hand_dom"/>
</dbReference>
<feature type="domain" description="EF-hand" evidence="1">
    <location>
        <begin position="85"/>
        <end position="120"/>
    </location>
</feature>
<dbReference type="Proteomes" id="UP000179807">
    <property type="component" value="Unassembled WGS sequence"/>
</dbReference>
<name>A0A1J4JPI9_9EUKA</name>
<dbReference type="GO" id="GO:0005509">
    <property type="term" value="F:calcium ion binding"/>
    <property type="evidence" value="ECO:0007669"/>
    <property type="project" value="InterPro"/>
</dbReference>
<gene>
    <name evidence="2" type="ORF">TRFO_07725</name>
</gene>
<dbReference type="OrthoDB" id="186625at2759"/>
<sequence>MNSSRSISKQQISELFKRFDTHGDGSRLYFHDFYELLKYKSRQENQKVIDISAARFFFSGAAISDPSQISQNEMEYLFSAFNSTDPVEFAKLVFRAIDKDRKGTIGADELQDSTVIFAENSPISTLLAKAVHEIEGTDQRLNYARFIELTTGEVIEAGFDPYDGKLPKSQCCLLI</sequence>
<keyword evidence="3" id="KW-1185">Reference proteome</keyword>
<dbReference type="Gene3D" id="1.10.238.10">
    <property type="entry name" value="EF-hand"/>
    <property type="match status" value="1"/>
</dbReference>
<comment type="caution">
    <text evidence="2">The sequence shown here is derived from an EMBL/GenBank/DDBJ whole genome shotgun (WGS) entry which is preliminary data.</text>
</comment>
<evidence type="ECO:0000313" key="3">
    <source>
        <dbReference type="Proteomes" id="UP000179807"/>
    </source>
</evidence>
<accession>A0A1J4JPI9</accession>
<feature type="domain" description="EF-hand" evidence="1">
    <location>
        <begin position="7"/>
        <end position="40"/>
    </location>
</feature>
<protein>
    <recommendedName>
        <fullName evidence="1">EF-hand domain-containing protein</fullName>
    </recommendedName>
</protein>
<dbReference type="VEuPathDB" id="TrichDB:TRFO_07725"/>
<proteinExistence type="predicted"/>
<dbReference type="InterPro" id="IPR011992">
    <property type="entry name" value="EF-hand-dom_pair"/>
</dbReference>
<reference evidence="2" key="1">
    <citation type="submission" date="2016-10" db="EMBL/GenBank/DDBJ databases">
        <authorList>
            <person name="Benchimol M."/>
            <person name="Almeida L.G."/>
            <person name="Vasconcelos A.T."/>
            <person name="Perreira-Neves A."/>
            <person name="Rosa I.A."/>
            <person name="Tasca T."/>
            <person name="Bogo M.R."/>
            <person name="de Souza W."/>
        </authorList>
    </citation>
    <scope>NUCLEOTIDE SEQUENCE [LARGE SCALE GENOMIC DNA]</scope>
    <source>
        <strain evidence="2">K</strain>
    </source>
</reference>
<organism evidence="2 3">
    <name type="scientific">Tritrichomonas foetus</name>
    <dbReference type="NCBI Taxonomy" id="1144522"/>
    <lineage>
        <taxon>Eukaryota</taxon>
        <taxon>Metamonada</taxon>
        <taxon>Parabasalia</taxon>
        <taxon>Tritrichomonadida</taxon>
        <taxon>Tritrichomonadidae</taxon>
        <taxon>Tritrichomonas</taxon>
    </lineage>
</organism>
<evidence type="ECO:0000313" key="2">
    <source>
        <dbReference type="EMBL" id="OHT01049.1"/>
    </source>
</evidence>
<dbReference type="PROSITE" id="PS50222">
    <property type="entry name" value="EF_HAND_2"/>
    <property type="match status" value="2"/>
</dbReference>
<dbReference type="Pfam" id="PF13202">
    <property type="entry name" value="EF-hand_5"/>
    <property type="match status" value="1"/>
</dbReference>
<dbReference type="SUPFAM" id="SSF47473">
    <property type="entry name" value="EF-hand"/>
    <property type="match status" value="1"/>
</dbReference>
<dbReference type="GeneID" id="94828565"/>
<dbReference type="RefSeq" id="XP_068354185.1">
    <property type="nucleotide sequence ID" value="XM_068493861.1"/>
</dbReference>